<dbReference type="Proteomes" id="UP000196053">
    <property type="component" value="Chromosome I"/>
</dbReference>
<feature type="chain" id="PRO_5005509334" description="Secreted protein" evidence="1">
    <location>
        <begin position="32"/>
        <end position="367"/>
    </location>
</feature>
<evidence type="ECO:0000256" key="1">
    <source>
        <dbReference type="SAM" id="SignalP"/>
    </source>
</evidence>
<accession>A0A0K8J794</accession>
<sequence>MKRSFKNTLKIGFVIACIMTLFCANIGAASAAYEPPKMPRVFSFKASSTNVTMGETVVLSWITANATSVEIIGLEKTPEEALPLIGSIEVWPLASTSYVLIAKGPGGVVSQTVTVNVEASGDVEIEYFKASSSNILLGETVTLSWKTCCAKSIKIIGLEKEPEETLPLSGTLEVFPMATTTYILQAVGFNGEMVTKTVTVNVNQAKPAEIKYFTASPEECYEGEDVTLSWSVENAKAIAIRDLKTGLAATDSIVVNPTSTTTYVLEAYGYDGSHVTAEVTVNVKEKPVITSFTASATEVSKGQLVTLKWTTENATKCEIVTNDGLVLPNRPANGQISITPNHTRTFTLKAYDGDTVIAEQSITITVK</sequence>
<gene>
    <name evidence="2" type="ORF">SD1D_1884</name>
</gene>
<protein>
    <recommendedName>
        <fullName evidence="4">Secreted protein</fullName>
    </recommendedName>
</protein>
<dbReference type="KEGG" id="hsd:SD1D_1884"/>
<evidence type="ECO:0008006" key="4">
    <source>
        <dbReference type="Google" id="ProtNLM"/>
    </source>
</evidence>
<keyword evidence="3" id="KW-1185">Reference proteome</keyword>
<organism evidence="2 3">
    <name type="scientific">Herbinix luporum</name>
    <dbReference type="NCBI Taxonomy" id="1679721"/>
    <lineage>
        <taxon>Bacteria</taxon>
        <taxon>Bacillati</taxon>
        <taxon>Bacillota</taxon>
        <taxon>Clostridia</taxon>
        <taxon>Lachnospirales</taxon>
        <taxon>Lachnospiraceae</taxon>
        <taxon>Herbinix</taxon>
    </lineage>
</organism>
<dbReference type="OrthoDB" id="51164at2"/>
<evidence type="ECO:0000313" key="2">
    <source>
        <dbReference type="EMBL" id="CUH93425.1"/>
    </source>
</evidence>
<feature type="signal peptide" evidence="1">
    <location>
        <begin position="1"/>
        <end position="31"/>
    </location>
</feature>
<keyword evidence="1" id="KW-0732">Signal</keyword>
<reference evidence="3" key="1">
    <citation type="submission" date="2015-09" db="EMBL/GenBank/DDBJ databases">
        <authorList>
            <person name="Wibberg D."/>
        </authorList>
    </citation>
    <scope>NUCLEOTIDE SEQUENCE [LARGE SCALE GENOMIC DNA]</scope>
    <source>
        <strain evidence="3">SD1D</strain>
    </source>
</reference>
<evidence type="ECO:0000313" key="3">
    <source>
        <dbReference type="Proteomes" id="UP000196053"/>
    </source>
</evidence>
<proteinExistence type="predicted"/>
<dbReference type="EMBL" id="LN879430">
    <property type="protein sequence ID" value="CUH93425.1"/>
    <property type="molecule type" value="Genomic_DNA"/>
</dbReference>
<dbReference type="AlphaFoldDB" id="A0A0K8J794"/>
<name>A0A0K8J794_9FIRM</name>
<dbReference type="RefSeq" id="WP_058258670.1">
    <property type="nucleotide sequence ID" value="NZ_DUPS01000064.1"/>
</dbReference>